<dbReference type="STRING" id="1194090.SAMN05443144_13814"/>
<dbReference type="GO" id="GO:0046872">
    <property type="term" value="F:metal ion binding"/>
    <property type="evidence" value="ECO:0007669"/>
    <property type="project" value="UniProtKB-KW"/>
</dbReference>
<organism evidence="8 9">
    <name type="scientific">Fodinibius roseus</name>
    <dbReference type="NCBI Taxonomy" id="1194090"/>
    <lineage>
        <taxon>Bacteria</taxon>
        <taxon>Pseudomonadati</taxon>
        <taxon>Balneolota</taxon>
        <taxon>Balneolia</taxon>
        <taxon>Balneolales</taxon>
        <taxon>Balneolaceae</taxon>
        <taxon>Fodinibius</taxon>
    </lineage>
</organism>
<protein>
    <submittedName>
        <fullName evidence="8">Putative membrane-bound dehydrogenase domain-containing protein</fullName>
    </submittedName>
</protein>
<dbReference type="PROSITE" id="PS51257">
    <property type="entry name" value="PROKAR_LIPOPROTEIN"/>
    <property type="match status" value="1"/>
</dbReference>
<evidence type="ECO:0000256" key="2">
    <source>
        <dbReference type="ARBA" id="ARBA00022723"/>
    </source>
</evidence>
<keyword evidence="6" id="KW-0732">Signal</keyword>
<feature type="signal peptide" evidence="6">
    <location>
        <begin position="1"/>
        <end position="30"/>
    </location>
</feature>
<dbReference type="SUPFAM" id="SSF46626">
    <property type="entry name" value="Cytochrome c"/>
    <property type="match status" value="1"/>
</dbReference>
<feature type="domain" description="Cytochrome c" evidence="7">
    <location>
        <begin position="730"/>
        <end position="810"/>
    </location>
</feature>
<dbReference type="GO" id="GO:0009055">
    <property type="term" value="F:electron transfer activity"/>
    <property type="evidence" value="ECO:0007669"/>
    <property type="project" value="InterPro"/>
</dbReference>
<dbReference type="SUPFAM" id="SSF50952">
    <property type="entry name" value="Soluble quinoprotein glucose dehydrogenase"/>
    <property type="match status" value="1"/>
</dbReference>
<dbReference type="OrthoDB" id="9808161at2"/>
<keyword evidence="9" id="KW-1185">Reference proteome</keyword>
<dbReference type="Gene3D" id="1.10.760.10">
    <property type="entry name" value="Cytochrome c-like domain"/>
    <property type="match status" value="1"/>
</dbReference>
<keyword evidence="3 4" id="KW-0408">Iron</keyword>
<accession>A0A1M5L7D9</accession>
<sequence length="846" mass="95172">MRRYSTTCKRTPLLSILLLLPALLLMTACGEEESWPPVVQQVPDESPVLSPDQALESFYLPPGYDIELVASEPLVVDPVAMDFDAEGRLWIVEMRSYMPTVDAEGEKEPVGKIAVLEDTTGDGQMDKRTVYMDELVLPRAVKVLDHGVLVGAPPNLWMTRDTTGNLKADVVEKVRDDFGDPTVNPESNPNSLMWGMDNWIHTTRYEGRFRLTDNQLEYDKIPSLGQWGISMDNYGRIYRNSNSNPLAVDYISSHYYMRNEDVRRQPGIYESIYKNRAVWPVRPTTGINRGYREHMLRDDSTLARYTSASALAVYRGDRLPEELRSNVFVPEPAGNLVQRMVVEKQEDGSLLGYNPYEDLEADFLTSTDERFRPVNIYSSPDGTLYIVDMYRGIIQHEQFLTEYLETEIKKRGLEKPVGLGRIYRVVHESGEPSDPPRLSSKSPGELVGYLDHPNGWWRDTAQRLLVERQSDGVATQLRELVQNGKKDYTRLHALWTLDGLNAVHDQSLQAALSDPSPHLRAAAIRIAEPRFSESDPTYTKAVMDLIDDSTHIVRRQLAASAGEFPAGSRDDAFLEIINRYGTDPMVVSLVISGLPDREFAFLEQLLDEAPGRESTRQAAQEIAEVVLQSGSDTETQRLLDWIADSDNPSWQRESLLAALEEVAPEPSPGRVRLLELDQKPVELLAAADTEPDSDGRPLAEWINAVVDRLGWPGKPRTEPEPEPLTPEEKQRFKRGKKLFGTSCASCHQQNGQGIKGMGAPLVDSKWVLGQPSHLIRILLDGKEGEMRMPPAGHHSNEELAAIATYLRRAWGHQESPVTASQVKEVRGASTGRDEPWTEKELNEHRH</sequence>
<dbReference type="AlphaFoldDB" id="A0A1M5L7D9"/>
<dbReference type="RefSeq" id="WP_084088478.1">
    <property type="nucleotide sequence ID" value="NZ_FQUS01000038.1"/>
</dbReference>
<evidence type="ECO:0000256" key="4">
    <source>
        <dbReference type="PROSITE-ProRule" id="PRU00433"/>
    </source>
</evidence>
<dbReference type="Gene3D" id="2.120.10.30">
    <property type="entry name" value="TolB, C-terminal domain"/>
    <property type="match status" value="1"/>
</dbReference>
<feature type="chain" id="PRO_5012883721" evidence="6">
    <location>
        <begin position="31"/>
        <end position="846"/>
    </location>
</feature>
<gene>
    <name evidence="8" type="ORF">SAMN05443144_13814</name>
</gene>
<dbReference type="PANTHER" id="PTHR33546:SF1">
    <property type="entry name" value="LARGE, MULTIFUNCTIONAL SECRETED PROTEIN"/>
    <property type="match status" value="1"/>
</dbReference>
<dbReference type="InterPro" id="IPR011041">
    <property type="entry name" value="Quinoprot_gluc/sorb_DH_b-prop"/>
</dbReference>
<feature type="region of interest" description="Disordered" evidence="5">
    <location>
        <begin position="813"/>
        <end position="846"/>
    </location>
</feature>
<evidence type="ECO:0000259" key="7">
    <source>
        <dbReference type="PROSITE" id="PS51007"/>
    </source>
</evidence>
<evidence type="ECO:0000256" key="5">
    <source>
        <dbReference type="SAM" id="MobiDB-lite"/>
    </source>
</evidence>
<dbReference type="InterPro" id="IPR055557">
    <property type="entry name" value="DUF7133"/>
</dbReference>
<feature type="compositionally biased region" description="Basic and acidic residues" evidence="5">
    <location>
        <begin position="823"/>
        <end position="846"/>
    </location>
</feature>
<evidence type="ECO:0000313" key="9">
    <source>
        <dbReference type="Proteomes" id="UP000184041"/>
    </source>
</evidence>
<dbReference type="GO" id="GO:0020037">
    <property type="term" value="F:heme binding"/>
    <property type="evidence" value="ECO:0007669"/>
    <property type="project" value="InterPro"/>
</dbReference>
<dbReference type="InterPro" id="IPR036909">
    <property type="entry name" value="Cyt_c-like_dom_sf"/>
</dbReference>
<dbReference type="Pfam" id="PF13442">
    <property type="entry name" value="Cytochrome_CBB3"/>
    <property type="match status" value="1"/>
</dbReference>
<dbReference type="SUPFAM" id="SSF48371">
    <property type="entry name" value="ARM repeat"/>
    <property type="match status" value="1"/>
</dbReference>
<keyword evidence="1 4" id="KW-0349">Heme</keyword>
<evidence type="ECO:0000256" key="1">
    <source>
        <dbReference type="ARBA" id="ARBA00022617"/>
    </source>
</evidence>
<feature type="region of interest" description="Disordered" evidence="5">
    <location>
        <begin position="710"/>
        <end position="729"/>
    </location>
</feature>
<dbReference type="Gene3D" id="1.25.10.10">
    <property type="entry name" value="Leucine-rich Repeat Variant"/>
    <property type="match status" value="1"/>
</dbReference>
<dbReference type="InterPro" id="IPR011989">
    <property type="entry name" value="ARM-like"/>
</dbReference>
<dbReference type="InterPro" id="IPR011042">
    <property type="entry name" value="6-blade_b-propeller_TolB-like"/>
</dbReference>
<dbReference type="InterPro" id="IPR016024">
    <property type="entry name" value="ARM-type_fold"/>
</dbReference>
<reference evidence="8 9" key="1">
    <citation type="submission" date="2016-11" db="EMBL/GenBank/DDBJ databases">
        <authorList>
            <person name="Jaros S."/>
            <person name="Januszkiewicz K."/>
            <person name="Wedrychowicz H."/>
        </authorList>
    </citation>
    <scope>NUCLEOTIDE SEQUENCE [LARGE SCALE GENOMIC DNA]</scope>
    <source>
        <strain evidence="8 9">DSM 21986</strain>
    </source>
</reference>
<dbReference type="PROSITE" id="PS51007">
    <property type="entry name" value="CYTC"/>
    <property type="match status" value="1"/>
</dbReference>
<dbReference type="PANTHER" id="PTHR33546">
    <property type="entry name" value="LARGE, MULTIFUNCTIONAL SECRETED PROTEIN-RELATED"/>
    <property type="match status" value="1"/>
</dbReference>
<dbReference type="InterPro" id="IPR009056">
    <property type="entry name" value="Cyt_c-like_dom"/>
</dbReference>
<name>A0A1M5L7D9_9BACT</name>
<evidence type="ECO:0000313" key="8">
    <source>
        <dbReference type="EMBL" id="SHG60835.1"/>
    </source>
</evidence>
<keyword evidence="2 4" id="KW-0479">Metal-binding</keyword>
<dbReference type="Proteomes" id="UP000184041">
    <property type="component" value="Unassembled WGS sequence"/>
</dbReference>
<evidence type="ECO:0000256" key="3">
    <source>
        <dbReference type="ARBA" id="ARBA00023004"/>
    </source>
</evidence>
<evidence type="ECO:0000256" key="6">
    <source>
        <dbReference type="SAM" id="SignalP"/>
    </source>
</evidence>
<dbReference type="EMBL" id="FQUS01000038">
    <property type="protein sequence ID" value="SHG60835.1"/>
    <property type="molecule type" value="Genomic_DNA"/>
</dbReference>
<proteinExistence type="predicted"/>
<dbReference type="Pfam" id="PF23500">
    <property type="entry name" value="DUF7133"/>
    <property type="match status" value="1"/>
</dbReference>